<evidence type="ECO:0000313" key="5">
    <source>
        <dbReference type="Proteomes" id="UP001157069"/>
    </source>
</evidence>
<dbReference type="SUPFAM" id="SSF103481">
    <property type="entry name" value="Multidrug resistance efflux transporter EmrE"/>
    <property type="match status" value="2"/>
</dbReference>
<dbReference type="InterPro" id="IPR037185">
    <property type="entry name" value="EmrE-like"/>
</dbReference>
<name>A0ABQ6JTF8_9MICO</name>
<feature type="domain" description="EamA" evidence="3">
    <location>
        <begin position="10"/>
        <end position="145"/>
    </location>
</feature>
<feature type="transmembrane region" description="Helical" evidence="2">
    <location>
        <begin position="256"/>
        <end position="274"/>
    </location>
</feature>
<protein>
    <submittedName>
        <fullName evidence="4">Membrane protein</fullName>
    </submittedName>
</protein>
<feature type="transmembrane region" description="Helical" evidence="2">
    <location>
        <begin position="47"/>
        <end position="64"/>
    </location>
</feature>
<accession>A0ABQ6JTF8</accession>
<keyword evidence="2" id="KW-0472">Membrane</keyword>
<dbReference type="InterPro" id="IPR000620">
    <property type="entry name" value="EamA_dom"/>
</dbReference>
<evidence type="ECO:0000256" key="2">
    <source>
        <dbReference type="SAM" id="Phobius"/>
    </source>
</evidence>
<feature type="transmembrane region" description="Helical" evidence="2">
    <location>
        <begin position="156"/>
        <end position="174"/>
    </location>
</feature>
<dbReference type="PANTHER" id="PTHR22911">
    <property type="entry name" value="ACYL-MALONYL CONDENSING ENZYME-RELATED"/>
    <property type="match status" value="1"/>
</dbReference>
<organism evidence="4 5">
    <name type="scientific">Homoserinibacter gongjuensis</name>
    <dbReference type="NCBI Taxonomy" id="1162968"/>
    <lineage>
        <taxon>Bacteria</taxon>
        <taxon>Bacillati</taxon>
        <taxon>Actinomycetota</taxon>
        <taxon>Actinomycetes</taxon>
        <taxon>Micrococcales</taxon>
        <taxon>Microbacteriaceae</taxon>
        <taxon>Homoserinibacter</taxon>
    </lineage>
</organism>
<feature type="transmembrane region" description="Helical" evidence="2">
    <location>
        <begin position="101"/>
        <end position="120"/>
    </location>
</feature>
<dbReference type="Pfam" id="PF00892">
    <property type="entry name" value="EamA"/>
    <property type="match status" value="2"/>
</dbReference>
<feature type="transmembrane region" description="Helical" evidence="2">
    <location>
        <begin position="226"/>
        <end position="249"/>
    </location>
</feature>
<feature type="domain" description="EamA" evidence="3">
    <location>
        <begin position="157"/>
        <end position="298"/>
    </location>
</feature>
<keyword evidence="2" id="KW-1133">Transmembrane helix</keyword>
<keyword evidence="5" id="KW-1185">Reference proteome</keyword>
<evidence type="ECO:0000313" key="4">
    <source>
        <dbReference type="EMBL" id="GMA91588.1"/>
    </source>
</evidence>
<reference evidence="5" key="1">
    <citation type="journal article" date="2019" name="Int. J. Syst. Evol. Microbiol.">
        <title>The Global Catalogue of Microorganisms (GCM) 10K type strain sequencing project: providing services to taxonomists for standard genome sequencing and annotation.</title>
        <authorList>
            <consortium name="The Broad Institute Genomics Platform"/>
            <consortium name="The Broad Institute Genome Sequencing Center for Infectious Disease"/>
            <person name="Wu L."/>
            <person name="Ma J."/>
        </authorList>
    </citation>
    <scope>NUCLEOTIDE SEQUENCE [LARGE SCALE GENOMIC DNA]</scope>
    <source>
        <strain evidence="5">NBRC 108755</strain>
    </source>
</reference>
<sequence>MTVTTRRSALGILMGLAAGFAFGAGGTIVKPLFSEGWSPGAAVLGRLVVAAVVLAVPALVVVRFDLRPLLRAWRLVLAYAVLAVAGVQLAFYAAIERIPVSIALLVEYLAPVALLLVAWGRTRRMPHRLVLIGAALAVLGLVLVIGPNGAGALDPVGVALAAIAMIGVAFYYIVGDKTPDGVPPMTLAWAGFVLGAVALGLAGLIGVLPMRVGFGEVAFFGAQTPWWVPLVTVGVLSTAFAYVAGITAITMLGARVASFLGLSEVVFAGLVGWIVLGEAIAPIGLLGAGLILGGIVLVRLEPGAVDPEPIPEPMPITAPIAVASDPGQAAEGTGAPAPAPLG</sequence>
<gene>
    <name evidence="4" type="ORF">GCM10025869_21170</name>
</gene>
<keyword evidence="2" id="KW-0812">Transmembrane</keyword>
<evidence type="ECO:0000259" key="3">
    <source>
        <dbReference type="Pfam" id="PF00892"/>
    </source>
</evidence>
<feature type="transmembrane region" description="Helical" evidence="2">
    <location>
        <begin position="280"/>
        <end position="300"/>
    </location>
</feature>
<feature type="transmembrane region" description="Helical" evidence="2">
    <location>
        <begin position="186"/>
        <end position="206"/>
    </location>
</feature>
<feature type="transmembrane region" description="Helical" evidence="2">
    <location>
        <begin position="76"/>
        <end position="95"/>
    </location>
</feature>
<comment type="similarity">
    <text evidence="1">Belongs to the EamA transporter family.</text>
</comment>
<dbReference type="Proteomes" id="UP001157069">
    <property type="component" value="Unassembled WGS sequence"/>
</dbReference>
<feature type="transmembrane region" description="Helical" evidence="2">
    <location>
        <begin position="129"/>
        <end position="150"/>
    </location>
</feature>
<dbReference type="EMBL" id="BSVA01000001">
    <property type="protein sequence ID" value="GMA91588.1"/>
    <property type="molecule type" value="Genomic_DNA"/>
</dbReference>
<dbReference type="RefSeq" id="WP_284300021.1">
    <property type="nucleotide sequence ID" value="NZ_BSVA01000001.1"/>
</dbReference>
<comment type="caution">
    <text evidence="4">The sequence shown here is derived from an EMBL/GenBank/DDBJ whole genome shotgun (WGS) entry which is preliminary data.</text>
</comment>
<evidence type="ECO:0000256" key="1">
    <source>
        <dbReference type="ARBA" id="ARBA00007362"/>
    </source>
</evidence>
<proteinExistence type="inferred from homology"/>